<evidence type="ECO:0000256" key="1">
    <source>
        <dbReference type="ARBA" id="ARBA00022801"/>
    </source>
</evidence>
<dbReference type="GO" id="GO:0016788">
    <property type="term" value="F:hydrolase activity, acting on ester bonds"/>
    <property type="evidence" value="ECO:0007669"/>
    <property type="project" value="UniProtKB-ARBA"/>
</dbReference>
<evidence type="ECO:0000313" key="3">
    <source>
        <dbReference type="EMBL" id="SDH23561.1"/>
    </source>
</evidence>
<organism evidence="3 4">
    <name type="scientific">Prevotella communis</name>
    <dbReference type="NCBI Taxonomy" id="2913614"/>
    <lineage>
        <taxon>Bacteria</taxon>
        <taxon>Pseudomonadati</taxon>
        <taxon>Bacteroidota</taxon>
        <taxon>Bacteroidia</taxon>
        <taxon>Bacteroidales</taxon>
        <taxon>Prevotellaceae</taxon>
        <taxon>Prevotella</taxon>
    </lineage>
</organism>
<dbReference type="InterPro" id="IPR005181">
    <property type="entry name" value="SASA"/>
</dbReference>
<gene>
    <name evidence="3" type="ORF">SAMN04487901_12045</name>
</gene>
<dbReference type="Gene3D" id="3.40.50.1110">
    <property type="entry name" value="SGNH hydrolase"/>
    <property type="match status" value="1"/>
</dbReference>
<keyword evidence="4" id="KW-1185">Reference proteome</keyword>
<proteinExistence type="predicted"/>
<dbReference type="SUPFAM" id="SSF52266">
    <property type="entry name" value="SGNH hydrolase"/>
    <property type="match status" value="1"/>
</dbReference>
<dbReference type="PROSITE" id="PS51257">
    <property type="entry name" value="PROKAR_LIPOPROTEIN"/>
    <property type="match status" value="1"/>
</dbReference>
<keyword evidence="1" id="KW-0378">Hydrolase</keyword>
<dbReference type="STRING" id="645274.SAMN04487901_12045"/>
<name>A0A1G8ARE7_9BACT</name>
<dbReference type="RefSeq" id="WP_176944336.1">
    <property type="nucleotide sequence ID" value="NZ_FNCQ01000020.1"/>
</dbReference>
<sequence length="401" mass="45544">MKQLTAFIFLITSALFTACQKDYDHKTILCIPVYGQSLALGEEAERMTDFDSLAAYTDGRIVTENLDHSFGYFENDNFKHWIKKTVGYQKRAYELSVYKMAQVLADQIGEDTLICIFPGGQGATTIANLSKGTLPYKRFIENIQSAYETAQERGWDFKVPAICWMQGESDIVDYPNTIYHDMLTQIWKDMNDDILQITHQKDSIPFICYQANSLSRAEQFKANSYVCRETGVPQTFVNLQRDNNHFWASGPTYPYTCVNEKIHIDAQGQQAIGELAARSVIGIIRGAERFCGLIPTKTVTDNDTITIHFNTSFQLALDTVQVRKAEHYGFSVINKENKNILQEVIIDSSSVRLTCSESPIGCRTRYAVNGDYMKSGNQHGPRGNLRDSEGNWCYQFDLPYE</sequence>
<reference evidence="4" key="1">
    <citation type="submission" date="2016-10" db="EMBL/GenBank/DDBJ databases">
        <authorList>
            <person name="Varghese N."/>
            <person name="Submissions S."/>
        </authorList>
    </citation>
    <scope>NUCLEOTIDE SEQUENCE [LARGE SCALE GENOMIC DNA]</scope>
    <source>
        <strain evidence="4">BP1-148</strain>
    </source>
</reference>
<dbReference type="InterPro" id="IPR036514">
    <property type="entry name" value="SGNH_hydro_sf"/>
</dbReference>
<dbReference type="EMBL" id="FNCQ01000020">
    <property type="protein sequence ID" value="SDH23561.1"/>
    <property type="molecule type" value="Genomic_DNA"/>
</dbReference>
<dbReference type="Proteomes" id="UP000198779">
    <property type="component" value="Unassembled WGS sequence"/>
</dbReference>
<accession>A0A1G8ARE7</accession>
<dbReference type="AlphaFoldDB" id="A0A1G8ARE7"/>
<evidence type="ECO:0000313" key="4">
    <source>
        <dbReference type="Proteomes" id="UP000198779"/>
    </source>
</evidence>
<evidence type="ECO:0000259" key="2">
    <source>
        <dbReference type="Pfam" id="PF03629"/>
    </source>
</evidence>
<feature type="domain" description="Sialate O-acetylesterase" evidence="2">
    <location>
        <begin position="110"/>
        <end position="280"/>
    </location>
</feature>
<protein>
    <recommendedName>
        <fullName evidence="2">Sialate O-acetylesterase domain-containing protein</fullName>
    </recommendedName>
</protein>
<dbReference type="Pfam" id="PF03629">
    <property type="entry name" value="SASA"/>
    <property type="match status" value="1"/>
</dbReference>